<evidence type="ECO:0000313" key="2">
    <source>
        <dbReference type="Proteomes" id="UP000507470"/>
    </source>
</evidence>
<sequence length="160" mass="18553">MINAKHRRAGTTPLVIPHCESDRFAVILFNNQGIKLEKVNTDSTVPLKFLCHKGWRSQKAVENAIKQLDRLITEGRKPVILYIWLGTCDITERISQSKGYIDKRYKNLGDATDKILVQYNRIKDFAFLHILRQSIIRTEGIENQKSFWKQTSSSNRKLSH</sequence>
<dbReference type="Proteomes" id="UP000507470">
    <property type="component" value="Unassembled WGS sequence"/>
</dbReference>
<dbReference type="EMBL" id="CACVKT020003461">
    <property type="protein sequence ID" value="CAC5383974.1"/>
    <property type="molecule type" value="Genomic_DNA"/>
</dbReference>
<dbReference type="AlphaFoldDB" id="A0A6J8BMB3"/>
<proteinExistence type="predicted"/>
<name>A0A6J8BMB3_MYTCO</name>
<reference evidence="1 2" key="1">
    <citation type="submission" date="2020-06" db="EMBL/GenBank/DDBJ databases">
        <authorList>
            <person name="Li R."/>
            <person name="Bekaert M."/>
        </authorList>
    </citation>
    <scope>NUCLEOTIDE SEQUENCE [LARGE SCALE GENOMIC DNA]</scope>
    <source>
        <strain evidence="2">wild</strain>
    </source>
</reference>
<accession>A0A6J8BMB3</accession>
<evidence type="ECO:0000313" key="1">
    <source>
        <dbReference type="EMBL" id="CAC5383974.1"/>
    </source>
</evidence>
<organism evidence="1 2">
    <name type="scientific">Mytilus coruscus</name>
    <name type="common">Sea mussel</name>
    <dbReference type="NCBI Taxonomy" id="42192"/>
    <lineage>
        <taxon>Eukaryota</taxon>
        <taxon>Metazoa</taxon>
        <taxon>Spiralia</taxon>
        <taxon>Lophotrochozoa</taxon>
        <taxon>Mollusca</taxon>
        <taxon>Bivalvia</taxon>
        <taxon>Autobranchia</taxon>
        <taxon>Pteriomorphia</taxon>
        <taxon>Mytilida</taxon>
        <taxon>Mytiloidea</taxon>
        <taxon>Mytilidae</taxon>
        <taxon>Mytilinae</taxon>
        <taxon>Mytilus</taxon>
    </lineage>
</organism>
<keyword evidence="2" id="KW-1185">Reference proteome</keyword>
<protein>
    <submittedName>
        <fullName evidence="1">Uncharacterized protein</fullName>
    </submittedName>
</protein>
<gene>
    <name evidence="1" type="ORF">MCOR_19662</name>
</gene>